<feature type="binding site" evidence="4">
    <location>
        <begin position="166"/>
        <end position="174"/>
    </location>
    <ligand>
        <name>ATP</name>
        <dbReference type="ChEBI" id="CHEBI:30616"/>
    </ligand>
</feature>
<dbReference type="InterPro" id="IPR002698">
    <property type="entry name" value="FTHF_cligase"/>
</dbReference>
<name>A0A3N2D900_9MICO</name>
<comment type="cofactor">
    <cofactor evidence="5">
        <name>Mg(2+)</name>
        <dbReference type="ChEBI" id="CHEBI:18420"/>
    </cofactor>
</comment>
<dbReference type="SUPFAM" id="SSF100950">
    <property type="entry name" value="NagB/RpiA/CoA transferase-like"/>
    <property type="match status" value="1"/>
</dbReference>
<evidence type="ECO:0000256" key="5">
    <source>
        <dbReference type="RuleBase" id="RU361279"/>
    </source>
</evidence>
<dbReference type="GO" id="GO:0005524">
    <property type="term" value="F:ATP binding"/>
    <property type="evidence" value="ECO:0007669"/>
    <property type="project" value="UniProtKB-KW"/>
</dbReference>
<evidence type="ECO:0000313" key="7">
    <source>
        <dbReference type="EMBL" id="ROR95934.1"/>
    </source>
</evidence>
<evidence type="ECO:0000256" key="4">
    <source>
        <dbReference type="PIRSR" id="PIRSR006806-1"/>
    </source>
</evidence>
<dbReference type="PANTHER" id="PTHR23407">
    <property type="entry name" value="ATPASE INHIBITOR/5-FORMYLTETRAHYDROFOLATE CYCLO-LIGASE"/>
    <property type="match status" value="1"/>
</dbReference>
<evidence type="ECO:0000256" key="3">
    <source>
        <dbReference type="ARBA" id="ARBA00022840"/>
    </source>
</evidence>
<comment type="similarity">
    <text evidence="1 5">Belongs to the 5-formyltetrahydrofolate cyclo-ligase family.</text>
</comment>
<dbReference type="InterPro" id="IPR037171">
    <property type="entry name" value="NagB/RpiA_transferase-like"/>
</dbReference>
<dbReference type="NCBIfam" id="TIGR02727">
    <property type="entry name" value="MTHFS_bact"/>
    <property type="match status" value="1"/>
</dbReference>
<feature type="compositionally biased region" description="Low complexity" evidence="6">
    <location>
        <begin position="1"/>
        <end position="11"/>
    </location>
</feature>
<dbReference type="Pfam" id="PF01812">
    <property type="entry name" value="5-FTHF_cyc-lig"/>
    <property type="match status" value="1"/>
</dbReference>
<dbReference type="AlphaFoldDB" id="A0A3N2D900"/>
<evidence type="ECO:0000313" key="8">
    <source>
        <dbReference type="Proteomes" id="UP000275356"/>
    </source>
</evidence>
<dbReference type="GO" id="GO:0046872">
    <property type="term" value="F:metal ion binding"/>
    <property type="evidence" value="ECO:0007669"/>
    <property type="project" value="UniProtKB-KW"/>
</dbReference>
<feature type="binding site" evidence="4">
    <location>
        <position position="87"/>
    </location>
    <ligand>
        <name>substrate</name>
    </ligand>
</feature>
<dbReference type="Gene3D" id="3.40.50.10420">
    <property type="entry name" value="NagB/RpiA/CoA transferase-like"/>
    <property type="match status" value="1"/>
</dbReference>
<protein>
    <recommendedName>
        <fullName evidence="5">5-formyltetrahydrofolate cyclo-ligase</fullName>
        <ecNumber evidence="5">6.3.3.2</ecNumber>
    </recommendedName>
</protein>
<evidence type="ECO:0000256" key="6">
    <source>
        <dbReference type="SAM" id="MobiDB-lite"/>
    </source>
</evidence>
<dbReference type="PANTHER" id="PTHR23407:SF1">
    <property type="entry name" value="5-FORMYLTETRAHYDROFOLATE CYCLO-LIGASE"/>
    <property type="match status" value="1"/>
</dbReference>
<organism evidence="7 8">
    <name type="scientific">Salana multivorans</name>
    <dbReference type="NCBI Taxonomy" id="120377"/>
    <lineage>
        <taxon>Bacteria</taxon>
        <taxon>Bacillati</taxon>
        <taxon>Actinomycetota</taxon>
        <taxon>Actinomycetes</taxon>
        <taxon>Micrococcales</taxon>
        <taxon>Beutenbergiaceae</taxon>
        <taxon>Salana</taxon>
    </lineage>
</organism>
<keyword evidence="8" id="KW-1185">Reference proteome</keyword>
<feature type="binding site" evidence="4">
    <location>
        <position position="82"/>
    </location>
    <ligand>
        <name>substrate</name>
    </ligand>
</feature>
<dbReference type="InterPro" id="IPR024185">
    <property type="entry name" value="FTHF_cligase-like_sf"/>
</dbReference>
<keyword evidence="5" id="KW-0479">Metal-binding</keyword>
<dbReference type="GO" id="GO:0035999">
    <property type="term" value="P:tetrahydrofolate interconversion"/>
    <property type="evidence" value="ECO:0007669"/>
    <property type="project" value="TreeGrafter"/>
</dbReference>
<reference evidence="7 8" key="1">
    <citation type="submission" date="2018-11" db="EMBL/GenBank/DDBJ databases">
        <title>Sequencing the genomes of 1000 actinobacteria strains.</title>
        <authorList>
            <person name="Klenk H.-P."/>
        </authorList>
    </citation>
    <scope>NUCLEOTIDE SEQUENCE [LARGE SCALE GENOMIC DNA]</scope>
    <source>
        <strain evidence="7 8">DSM 13521</strain>
    </source>
</reference>
<dbReference type="GO" id="GO:0009396">
    <property type="term" value="P:folic acid-containing compound biosynthetic process"/>
    <property type="evidence" value="ECO:0007669"/>
    <property type="project" value="TreeGrafter"/>
</dbReference>
<dbReference type="RefSeq" id="WP_245967887.1">
    <property type="nucleotide sequence ID" value="NZ_CALFQU010000020.1"/>
</dbReference>
<feature type="binding site" evidence="4">
    <location>
        <begin position="33"/>
        <end position="37"/>
    </location>
    <ligand>
        <name>ATP</name>
        <dbReference type="ChEBI" id="CHEBI:30616"/>
    </ligand>
</feature>
<proteinExistence type="inferred from homology"/>
<gene>
    <name evidence="7" type="ORF">EDD28_0502</name>
</gene>
<keyword evidence="7" id="KW-0436">Ligase</keyword>
<dbReference type="EMBL" id="RKHQ01000001">
    <property type="protein sequence ID" value="ROR95934.1"/>
    <property type="molecule type" value="Genomic_DNA"/>
</dbReference>
<dbReference type="EC" id="6.3.3.2" evidence="5"/>
<dbReference type="Proteomes" id="UP000275356">
    <property type="component" value="Unassembled WGS sequence"/>
</dbReference>
<comment type="catalytic activity">
    <reaction evidence="5">
        <text>(6S)-5-formyl-5,6,7,8-tetrahydrofolate + ATP = (6R)-5,10-methenyltetrahydrofolate + ADP + phosphate</text>
        <dbReference type="Rhea" id="RHEA:10488"/>
        <dbReference type="ChEBI" id="CHEBI:30616"/>
        <dbReference type="ChEBI" id="CHEBI:43474"/>
        <dbReference type="ChEBI" id="CHEBI:57455"/>
        <dbReference type="ChEBI" id="CHEBI:57457"/>
        <dbReference type="ChEBI" id="CHEBI:456216"/>
        <dbReference type="EC" id="6.3.3.2"/>
    </reaction>
</comment>
<dbReference type="PIRSF" id="PIRSF006806">
    <property type="entry name" value="FTHF_cligase"/>
    <property type="match status" value="1"/>
</dbReference>
<keyword evidence="3 4" id="KW-0067">ATP-binding</keyword>
<keyword evidence="5" id="KW-0460">Magnesium</keyword>
<dbReference type="GO" id="GO:0030272">
    <property type="term" value="F:5-formyltetrahydrofolate cyclo-ligase activity"/>
    <property type="evidence" value="ECO:0007669"/>
    <property type="project" value="UniProtKB-EC"/>
</dbReference>
<sequence length="224" mass="24285">MTGSDADAAPAAGPPAPARGPLIDDLDELEDLKDELRRAARKRRSGRDARFREEAAERIALQVAELVDELELGPGDTVAAYVSRPVEPGTLPTLELLRERSLRVLVPVLGQALTRDWGEFTGVGDLDHRAPGRPMEPPEAAGDCSLLREARLVLVPALRIDEAGYRLGQGGGWYDRALQHARDVSAIVGIVYDDEVADTPLPRGDHDLPVGSVLTPTRRWRIGA</sequence>
<accession>A0A3N2D900</accession>
<feature type="region of interest" description="Disordered" evidence="6">
    <location>
        <begin position="1"/>
        <end position="25"/>
    </location>
</feature>
<evidence type="ECO:0000256" key="1">
    <source>
        <dbReference type="ARBA" id="ARBA00010638"/>
    </source>
</evidence>
<keyword evidence="2 4" id="KW-0547">Nucleotide-binding</keyword>
<evidence type="ECO:0000256" key="2">
    <source>
        <dbReference type="ARBA" id="ARBA00022741"/>
    </source>
</evidence>
<comment type="caution">
    <text evidence="7">The sequence shown here is derived from an EMBL/GenBank/DDBJ whole genome shotgun (WGS) entry which is preliminary data.</text>
</comment>